<accession>A0AB40A5X8</accession>
<protein>
    <submittedName>
        <fullName evidence="3">Uncharacterized protein</fullName>
    </submittedName>
</protein>
<dbReference type="Proteomes" id="UP001652628">
    <property type="component" value="Chromosome 2L"/>
</dbReference>
<evidence type="ECO:0000313" key="2">
    <source>
        <dbReference type="Proteomes" id="UP001652628"/>
    </source>
</evidence>
<organism evidence="2 3">
    <name type="scientific">Drosophila suzukii</name>
    <name type="common">Spotted-wing drosophila fruit fly</name>
    <dbReference type="NCBI Taxonomy" id="28584"/>
    <lineage>
        <taxon>Eukaryota</taxon>
        <taxon>Metazoa</taxon>
        <taxon>Ecdysozoa</taxon>
        <taxon>Arthropoda</taxon>
        <taxon>Hexapoda</taxon>
        <taxon>Insecta</taxon>
        <taxon>Pterygota</taxon>
        <taxon>Neoptera</taxon>
        <taxon>Endopterygota</taxon>
        <taxon>Diptera</taxon>
        <taxon>Brachycera</taxon>
        <taxon>Muscomorpha</taxon>
        <taxon>Ephydroidea</taxon>
        <taxon>Drosophilidae</taxon>
        <taxon>Drosophila</taxon>
        <taxon>Sophophora</taxon>
    </lineage>
</organism>
<name>A0AB40A5X8_DROSZ</name>
<reference evidence="3" key="2">
    <citation type="submission" date="2025-08" db="UniProtKB">
        <authorList>
            <consortium name="RefSeq"/>
        </authorList>
    </citation>
    <scope>IDENTIFICATION</scope>
</reference>
<dbReference type="PANTHER" id="PTHR10974:SF9">
    <property type="entry name" value="DUF229 DOMAIN CONTAINING PROTEIN-RELATED"/>
    <property type="match status" value="1"/>
</dbReference>
<dbReference type="Gene3D" id="3.40.720.10">
    <property type="entry name" value="Alkaline Phosphatase, subunit A"/>
    <property type="match status" value="1"/>
</dbReference>
<dbReference type="AlphaFoldDB" id="A0AB40A5X8"/>
<feature type="transmembrane region" description="Helical" evidence="1">
    <location>
        <begin position="12"/>
        <end position="29"/>
    </location>
</feature>
<gene>
    <name evidence="3" type="primary">LOC108015853</name>
</gene>
<dbReference type="SUPFAM" id="SSF53649">
    <property type="entry name" value="Alkaline phosphatase-like"/>
    <property type="match status" value="1"/>
</dbReference>
<keyword evidence="1" id="KW-1133">Transmembrane helix</keyword>
<sequence>MESRFNTNQSVCKFLGLFYFLLTLIFLHQSNISWETQFKPIPNTDLSQNATTPKRQLYFLKTSKCQIPYVDPFNDDVMKIYKPQTLVTCSNESDLITTSYNKYINRHILHIDEKVALNMLNFTDAEYNCFYREIKYGNKADTYDNLKEKKYFTDGYEVPQHVEGMIVECQSAEDPNVVLQKDAFVFVQYRPLSKDLIKPKGTRKPSVIMYGIDSLSRINLRRTMPKVFKFLQGPGWYEMQGYNKVADNSFPNILAVLSGYSADTAKEQVCDTNKKGCLDEMPMIWKYFKNASYLTGYAEDESSSNHFNYLKPGFTKKPMDFYFRPILRALETKMDVYRLPEHDYMQYCLGRRMANRYIYDYGRQFTHRFVHERPIWGMFWSNHFSHDDPFMPSAMQEKVLGDLLEFEEEGDFEEMIMIFFADHGTRFGKLTELKDGFLEERLPMMFIYLPSWFRDTYPSYVKALELNKHRLCSNFDLHNTLKHIIEIGGTPDGPKLPKSFDCPTCQSLFYPLPEDRTCSQAGIEEHWCTCEPYRPITGLRWTRPIAHAVIDRMNEYFVHKNLSQLCSNLTLSYIHKTEIKMGLNINFSEELKEQETAVYRIKFKVNQNSADFQATVVYNNSTQKAIVNVEKISRTNSYKDDSTCIDDKLSKLYCICFNDLKS</sequence>
<reference evidence="2" key="1">
    <citation type="submission" date="2025-05" db="UniProtKB">
        <authorList>
            <consortium name="RefSeq"/>
        </authorList>
    </citation>
    <scope>NUCLEOTIDE SEQUENCE [LARGE SCALE GENOMIC DNA]</scope>
</reference>
<proteinExistence type="predicted"/>
<evidence type="ECO:0000313" key="3">
    <source>
        <dbReference type="RefSeq" id="XP_036672115.3"/>
    </source>
</evidence>
<dbReference type="PANTHER" id="PTHR10974">
    <property type="entry name" value="FI08016P-RELATED"/>
    <property type="match status" value="1"/>
</dbReference>
<keyword evidence="2" id="KW-1185">Reference proteome</keyword>
<dbReference type="InterPro" id="IPR017850">
    <property type="entry name" value="Alkaline_phosphatase_core_sf"/>
</dbReference>
<dbReference type="CDD" id="cd16021">
    <property type="entry name" value="ALP_like"/>
    <property type="match status" value="1"/>
</dbReference>
<dbReference type="RefSeq" id="XP_036672115.3">
    <property type="nucleotide sequence ID" value="XM_036816220.3"/>
</dbReference>
<dbReference type="GO" id="GO:0005615">
    <property type="term" value="C:extracellular space"/>
    <property type="evidence" value="ECO:0007669"/>
    <property type="project" value="TreeGrafter"/>
</dbReference>
<dbReference type="GeneID" id="108015853"/>
<dbReference type="InterPro" id="IPR004245">
    <property type="entry name" value="DUF229"/>
</dbReference>
<keyword evidence="1" id="KW-0812">Transmembrane</keyword>
<dbReference type="Pfam" id="PF02995">
    <property type="entry name" value="DUF229"/>
    <property type="match status" value="1"/>
</dbReference>
<keyword evidence="1" id="KW-0472">Membrane</keyword>
<evidence type="ECO:0000256" key="1">
    <source>
        <dbReference type="SAM" id="Phobius"/>
    </source>
</evidence>